<accession>A0AAU7JDT4</accession>
<evidence type="ECO:0000256" key="1">
    <source>
        <dbReference type="SAM" id="MobiDB-lite"/>
    </source>
</evidence>
<feature type="compositionally biased region" description="Basic and acidic residues" evidence="1">
    <location>
        <begin position="105"/>
        <end position="120"/>
    </location>
</feature>
<gene>
    <name evidence="3" type="ORF">ABEG18_22085</name>
</gene>
<dbReference type="RefSeq" id="WP_406855204.1">
    <property type="nucleotide sequence ID" value="NZ_CP157484.1"/>
</dbReference>
<dbReference type="Pfam" id="PF19631">
    <property type="entry name" value="Trypco2"/>
    <property type="match status" value="1"/>
</dbReference>
<feature type="domain" description="Trypsin-co-occurring" evidence="2">
    <location>
        <begin position="54"/>
        <end position="96"/>
    </location>
</feature>
<dbReference type="InterPro" id="IPR045608">
    <property type="entry name" value="Trypco2"/>
</dbReference>
<organism evidence="3">
    <name type="scientific">Alsobacter sp. KACC 23698</name>
    <dbReference type="NCBI Taxonomy" id="3149229"/>
    <lineage>
        <taxon>Bacteria</taxon>
        <taxon>Pseudomonadati</taxon>
        <taxon>Pseudomonadota</taxon>
        <taxon>Alphaproteobacteria</taxon>
        <taxon>Hyphomicrobiales</taxon>
        <taxon>Alsobacteraceae</taxon>
        <taxon>Alsobacter</taxon>
    </lineage>
</organism>
<feature type="compositionally biased region" description="Basic and acidic residues" evidence="1">
    <location>
        <begin position="130"/>
        <end position="140"/>
    </location>
</feature>
<protein>
    <submittedName>
        <fullName evidence="3">Trypco2 family protein</fullName>
    </submittedName>
</protein>
<dbReference type="EMBL" id="CP157484">
    <property type="protein sequence ID" value="XBO38365.1"/>
    <property type="molecule type" value="Genomic_DNA"/>
</dbReference>
<name>A0AAU7JDT4_9HYPH</name>
<dbReference type="AlphaFoldDB" id="A0AAU7JDT4"/>
<feature type="region of interest" description="Disordered" evidence="1">
    <location>
        <begin position="105"/>
        <end position="140"/>
    </location>
</feature>
<reference evidence="3" key="1">
    <citation type="submission" date="2024-05" db="EMBL/GenBank/DDBJ databases">
        <authorList>
            <person name="Kim S."/>
            <person name="Heo J."/>
            <person name="Choi H."/>
            <person name="Choi Y."/>
            <person name="Kwon S.-W."/>
            <person name="Kim Y."/>
        </authorList>
    </citation>
    <scope>NUCLEOTIDE SEQUENCE</scope>
    <source>
        <strain evidence="3">KACC 23698</strain>
    </source>
</reference>
<evidence type="ECO:0000259" key="2">
    <source>
        <dbReference type="Pfam" id="PF19631"/>
    </source>
</evidence>
<evidence type="ECO:0000313" key="3">
    <source>
        <dbReference type="EMBL" id="XBO38365.1"/>
    </source>
</evidence>
<proteinExistence type="predicted"/>
<sequence>MNLSEFVEKALIEVLDGIRKAQSSEGGDNVAAALQKVEGKGSLIQDALGIFTVVDFEVAVVAETKGSGRGDLKVWGLASFEAGGSHLNQQTSKVKFSVPVRLPDGDQKRRIASDEQKARQSAEATRQATKAREARNKSIV</sequence>